<protein>
    <submittedName>
        <fullName evidence="1">Uncharacterized protein</fullName>
    </submittedName>
</protein>
<dbReference type="RefSeq" id="WP_011987656.1">
    <property type="nucleotide sequence ID" value="NC_009699.1"/>
</dbReference>
<name>A7GBA3_CLOBL</name>
<dbReference type="Proteomes" id="UP000002410">
    <property type="component" value="Chromosome"/>
</dbReference>
<reference evidence="2" key="1">
    <citation type="submission" date="2007-06" db="EMBL/GenBank/DDBJ databases">
        <authorList>
            <person name="Brinkac L.M."/>
            <person name="Daugherty S."/>
            <person name="Dodson R.J."/>
            <person name="Madupu R."/>
            <person name="Brown J.L."/>
            <person name="Bruce D."/>
            <person name="Detter C."/>
            <person name="Munk C."/>
            <person name="Smith L.A."/>
            <person name="Smith T.J."/>
            <person name="White O."/>
            <person name="Brettin T.S."/>
        </authorList>
    </citation>
    <scope>NUCLEOTIDE SEQUENCE [LARGE SCALE GENOMIC DNA]</scope>
    <source>
        <strain evidence="2">Langeland / NCTC 10281 / Type F</strain>
    </source>
</reference>
<organism evidence="1 2">
    <name type="scientific">Clostridium botulinum (strain Langeland / NCTC 10281 / Type F)</name>
    <dbReference type="NCBI Taxonomy" id="441772"/>
    <lineage>
        <taxon>Bacteria</taxon>
        <taxon>Bacillati</taxon>
        <taxon>Bacillota</taxon>
        <taxon>Clostridia</taxon>
        <taxon>Eubacteriales</taxon>
        <taxon>Clostridiaceae</taxon>
        <taxon>Clostridium</taxon>
    </lineage>
</organism>
<gene>
    <name evidence="1" type="ordered locus">CLI_0787</name>
</gene>
<evidence type="ECO:0000313" key="2">
    <source>
        <dbReference type="Proteomes" id="UP000002410"/>
    </source>
</evidence>
<evidence type="ECO:0000313" key="1">
    <source>
        <dbReference type="EMBL" id="ABS40026.1"/>
    </source>
</evidence>
<dbReference type="KEGG" id="cbf:CLI_0787"/>
<sequence>MNRVLINMDKLIRNTISDIIKNHTQLISIVIRQRAKFEGWLKFKLADHLQKLGLSNIEVESNYADSNNRADLGFVYNGVRYDVELKAPNANWRIDGIENKGIPITKNIASIIIDTKKLEECVGNGIIAFVLFPVPIADNRWVEYLSRISNETSKVLTEEDNCSRVKVPLGNGNSCEVIICCFSI</sequence>
<dbReference type="HOGENOM" id="CLU_126445_0_0_9"/>
<dbReference type="EMBL" id="CP000728">
    <property type="protein sequence ID" value="ABS40026.1"/>
    <property type="molecule type" value="Genomic_DNA"/>
</dbReference>
<dbReference type="AlphaFoldDB" id="A7GBA3"/>
<accession>A7GBA3</accession>
<proteinExistence type="predicted"/>